<dbReference type="Pfam" id="PF02297">
    <property type="entry name" value="COX6B"/>
    <property type="match status" value="1"/>
</dbReference>
<dbReference type="Gene3D" id="1.10.10.140">
    <property type="entry name" value="Cytochrome c oxidase, subunit VIb"/>
    <property type="match status" value="1"/>
</dbReference>
<reference evidence="7" key="1">
    <citation type="submission" date="2017-02" db="UniProtKB">
        <authorList>
            <consortium name="WormBaseParasite"/>
        </authorList>
    </citation>
    <scope>IDENTIFICATION</scope>
</reference>
<name>A0A0N4YB33_NIPBR</name>
<dbReference type="EMBL" id="UYSL01021104">
    <property type="protein sequence ID" value="VDL77236.1"/>
    <property type="molecule type" value="Genomic_DNA"/>
</dbReference>
<dbReference type="Gene3D" id="3.40.50.11980">
    <property type="match status" value="1"/>
</dbReference>
<dbReference type="InterPro" id="IPR048280">
    <property type="entry name" value="COX6B-like"/>
</dbReference>
<keyword evidence="3" id="KW-1015">Disulfide bond</keyword>
<dbReference type="SUPFAM" id="SSF47694">
    <property type="entry name" value="Cytochrome c oxidase subunit h"/>
    <property type="match status" value="1"/>
</dbReference>
<dbReference type="GO" id="GO:0005739">
    <property type="term" value="C:mitochondrion"/>
    <property type="evidence" value="ECO:0007669"/>
    <property type="project" value="UniProtKB-SubCell"/>
</dbReference>
<evidence type="ECO:0000256" key="2">
    <source>
        <dbReference type="ARBA" id="ARBA00023128"/>
    </source>
</evidence>
<accession>A0A0N4YB33</accession>
<sequence length="658" mass="73906">MADSPAFDIDERRFRTVMSEAGEGVALKQDRKRCHQARDQYLQCLDRGLDEGKAEEQVKRNCRAELKLFENACPTSWVGHFIRKHGFERYKRTLAEQGVNIVDQNALGDVQKRRKAAAEKPDPSPVASELSGGLRDVQKARQNSPKLSISAAVQNRKPLSIPLPDNSESTEAPRKKHAPKRATPAITPADFSSLLSMVEPEDVVNHPHVKWVDFSLPVKEVDYSTVAHPSRFLAALRLCHKFAHGMAYIRHHRTSISGPAVLEAARLLAEAELRLRCGQLQKNEDFQDIDTISRELLDVFKSSRLPPSMATAVNSLLGCVVDPRRTVGEFSVEKMKHVIFRSEVHHHLACAALHTEQWNTFKDIMESGPLSPHHSSVLVFNLLCFLLKTSNGRMEKLEWYMSSIVSKREPLDEVQWGSYAENVLRVCATKPETITVDKDGEIVTSNGKKIPLSVPKEEPFLQVDFSTLKSSLNNLLADLSKGSGSVTKKEVAALRQHIRSWSRGGEERAVMIDSLNVFHASTKGFTNLLKITNRSEDDLLVLLAAMEWGPNAYVLSNDKFGVHVERISCDGRLSLVEWMRRRMIRFNRSGVNYDNLPTYGEYVQEIAPKTYFVPVLTETEGIPLRSAHLILEAVTATAMINDRVEDLQEAIAVCKCLF</sequence>
<dbReference type="GO" id="GO:0008535">
    <property type="term" value="P:respiratory chain complex IV assembly"/>
    <property type="evidence" value="ECO:0007669"/>
    <property type="project" value="InterPro"/>
</dbReference>
<feature type="region of interest" description="Disordered" evidence="4">
    <location>
        <begin position="112"/>
        <end position="183"/>
    </location>
</feature>
<dbReference type="InterPro" id="IPR036549">
    <property type="entry name" value="CX6/COA6-like_sf"/>
</dbReference>
<dbReference type="Proteomes" id="UP000271162">
    <property type="component" value="Unassembled WGS sequence"/>
</dbReference>
<dbReference type="OMA" id="FRSEVHH"/>
<dbReference type="PROSITE" id="PS51808">
    <property type="entry name" value="CHCH"/>
    <property type="match status" value="1"/>
</dbReference>
<evidence type="ECO:0000313" key="5">
    <source>
        <dbReference type="EMBL" id="VDL77236.1"/>
    </source>
</evidence>
<dbReference type="WBParaSite" id="NBR_0001364601-mRNA-1">
    <property type="protein sequence ID" value="NBR_0001364601-mRNA-1"/>
    <property type="gene ID" value="NBR_0001364601"/>
</dbReference>
<dbReference type="AlphaFoldDB" id="A0A0N4YB33"/>
<gene>
    <name evidence="5" type="ORF">NBR_LOCUS13647</name>
</gene>
<dbReference type="GO" id="GO:0042775">
    <property type="term" value="P:mitochondrial ATP synthesis coupled electron transport"/>
    <property type="evidence" value="ECO:0007669"/>
    <property type="project" value="TreeGrafter"/>
</dbReference>
<evidence type="ECO:0000256" key="3">
    <source>
        <dbReference type="ARBA" id="ARBA00023157"/>
    </source>
</evidence>
<proteinExistence type="predicted"/>
<evidence type="ECO:0000256" key="1">
    <source>
        <dbReference type="ARBA" id="ARBA00004173"/>
    </source>
</evidence>
<evidence type="ECO:0000313" key="7">
    <source>
        <dbReference type="WBParaSite" id="NBR_0001364601-mRNA-1"/>
    </source>
</evidence>
<feature type="compositionally biased region" description="Polar residues" evidence="4">
    <location>
        <begin position="140"/>
        <end position="153"/>
    </location>
</feature>
<dbReference type="InterPro" id="IPR042289">
    <property type="entry name" value="COA6"/>
</dbReference>
<evidence type="ECO:0000313" key="6">
    <source>
        <dbReference type="Proteomes" id="UP000271162"/>
    </source>
</evidence>
<dbReference type="STRING" id="27835.A0A0N4YB33"/>
<dbReference type="PANTHER" id="PTHR46690:SF1">
    <property type="entry name" value="CYTOCHROME C OXIDASE ASSEMBLY FACTOR 6 HOMOLOG"/>
    <property type="match status" value="1"/>
</dbReference>
<protein>
    <submittedName>
        <fullName evidence="7">C2H2-type domain-containing protein</fullName>
    </submittedName>
</protein>
<comment type="subcellular location">
    <subcellularLocation>
        <location evidence="1">Mitochondrion</location>
    </subcellularLocation>
</comment>
<keyword evidence="6" id="KW-1185">Reference proteome</keyword>
<keyword evidence="2" id="KW-0496">Mitochondrion</keyword>
<organism evidence="7">
    <name type="scientific">Nippostrongylus brasiliensis</name>
    <name type="common">Rat hookworm</name>
    <dbReference type="NCBI Taxonomy" id="27835"/>
    <lineage>
        <taxon>Eukaryota</taxon>
        <taxon>Metazoa</taxon>
        <taxon>Ecdysozoa</taxon>
        <taxon>Nematoda</taxon>
        <taxon>Chromadorea</taxon>
        <taxon>Rhabditida</taxon>
        <taxon>Rhabditina</taxon>
        <taxon>Rhabditomorpha</taxon>
        <taxon>Strongyloidea</taxon>
        <taxon>Heligmosomidae</taxon>
        <taxon>Nippostrongylus</taxon>
    </lineage>
</organism>
<dbReference type="PANTHER" id="PTHR46690">
    <property type="entry name" value="CYTOCHROME C OXIDASE ASSEMBLY FACTOR 6 HOMOLOG"/>
    <property type="match status" value="1"/>
</dbReference>
<evidence type="ECO:0000256" key="4">
    <source>
        <dbReference type="SAM" id="MobiDB-lite"/>
    </source>
</evidence>
<reference evidence="5 6" key="2">
    <citation type="submission" date="2018-11" db="EMBL/GenBank/DDBJ databases">
        <authorList>
            <consortium name="Pathogen Informatics"/>
        </authorList>
    </citation>
    <scope>NUCLEOTIDE SEQUENCE [LARGE SCALE GENOMIC DNA]</scope>
</reference>